<name>A0A5B0GBW7_9BURK</name>
<sequence length="149" mass="15870">MDRRTFMMTGAWWSTVASGVWPWFARAATRDGTLAVVDSTLAGGPSFARYAAQLKLPTFETGGDIGALWYTTLAPLLGRQSGPTAAPAPPALIGITRASDYFVLGELVTRTGHLRVAHSHEPGTGSTAQQAHVVFAFTPRLSRDEHSGS</sequence>
<comment type="caution">
    <text evidence="1">The sequence shown here is derived from an EMBL/GenBank/DDBJ whole genome shotgun (WGS) entry which is preliminary data.</text>
</comment>
<dbReference type="RefSeq" id="WP_149675266.1">
    <property type="nucleotide sequence ID" value="NZ_VTUZ01000045.1"/>
</dbReference>
<reference evidence="1 2" key="1">
    <citation type="submission" date="2019-08" db="EMBL/GenBank/DDBJ databases">
        <title>Paraburkholderia sp. DCY113.</title>
        <authorList>
            <person name="Kang J."/>
        </authorList>
    </citation>
    <scope>NUCLEOTIDE SEQUENCE [LARGE SCALE GENOMIC DNA]</scope>
    <source>
        <strain evidence="1 2">DCY113</strain>
    </source>
</reference>
<evidence type="ECO:0000313" key="1">
    <source>
        <dbReference type="EMBL" id="KAA1000265.1"/>
    </source>
</evidence>
<gene>
    <name evidence="1" type="ORF">FVF58_40500</name>
</gene>
<accession>A0A5B0GBW7</accession>
<dbReference type="AlphaFoldDB" id="A0A5B0GBW7"/>
<organism evidence="1 2">
    <name type="scientific">Paraburkholderia panacisoli</name>
    <dbReference type="NCBI Taxonomy" id="2603818"/>
    <lineage>
        <taxon>Bacteria</taxon>
        <taxon>Pseudomonadati</taxon>
        <taxon>Pseudomonadota</taxon>
        <taxon>Betaproteobacteria</taxon>
        <taxon>Burkholderiales</taxon>
        <taxon>Burkholderiaceae</taxon>
        <taxon>Paraburkholderia</taxon>
    </lineage>
</organism>
<evidence type="ECO:0000313" key="2">
    <source>
        <dbReference type="Proteomes" id="UP000325273"/>
    </source>
</evidence>
<dbReference type="EMBL" id="VTUZ01000045">
    <property type="protein sequence ID" value="KAA1000265.1"/>
    <property type="molecule type" value="Genomic_DNA"/>
</dbReference>
<dbReference type="Proteomes" id="UP000325273">
    <property type="component" value="Unassembled WGS sequence"/>
</dbReference>
<proteinExistence type="predicted"/>
<protein>
    <submittedName>
        <fullName evidence="1">Uncharacterized protein</fullName>
    </submittedName>
</protein>
<keyword evidence="2" id="KW-1185">Reference proteome</keyword>